<protein>
    <submittedName>
        <fullName evidence="9">Uncharacterized protein LOC101239050 isoform X2</fullName>
    </submittedName>
</protein>
<keyword evidence="2" id="KW-0677">Repeat</keyword>
<feature type="disulfide bond" evidence="4">
    <location>
        <begin position="898"/>
        <end position="907"/>
    </location>
</feature>
<evidence type="ECO:0000256" key="5">
    <source>
        <dbReference type="SAM" id="MobiDB-lite"/>
    </source>
</evidence>
<dbReference type="InterPro" id="IPR001881">
    <property type="entry name" value="EGF-like_Ca-bd_dom"/>
</dbReference>
<dbReference type="PROSITE" id="PS01186">
    <property type="entry name" value="EGF_2"/>
    <property type="match status" value="3"/>
</dbReference>
<dbReference type="SMART" id="SM00179">
    <property type="entry name" value="EGF_CA"/>
    <property type="match status" value="4"/>
</dbReference>
<dbReference type="SUPFAM" id="SSF57196">
    <property type="entry name" value="EGF/Laminin"/>
    <property type="match status" value="4"/>
</dbReference>
<proteinExistence type="predicted"/>
<feature type="signal peptide" evidence="6">
    <location>
        <begin position="1"/>
        <end position="15"/>
    </location>
</feature>
<dbReference type="InterPro" id="IPR000742">
    <property type="entry name" value="EGF"/>
</dbReference>
<evidence type="ECO:0000313" key="9">
    <source>
        <dbReference type="RefSeq" id="XP_065651760.1"/>
    </source>
</evidence>
<evidence type="ECO:0000256" key="4">
    <source>
        <dbReference type="PROSITE-ProRule" id="PRU00076"/>
    </source>
</evidence>
<dbReference type="InterPro" id="IPR051830">
    <property type="entry name" value="NOTCH_homolog"/>
</dbReference>
<organism evidence="8 9">
    <name type="scientific">Hydra vulgaris</name>
    <name type="common">Hydra</name>
    <name type="synonym">Hydra attenuata</name>
    <dbReference type="NCBI Taxonomy" id="6087"/>
    <lineage>
        <taxon>Eukaryota</taxon>
        <taxon>Metazoa</taxon>
        <taxon>Cnidaria</taxon>
        <taxon>Hydrozoa</taxon>
        <taxon>Hydroidolina</taxon>
        <taxon>Anthoathecata</taxon>
        <taxon>Aplanulata</taxon>
        <taxon>Hydridae</taxon>
        <taxon>Hydra</taxon>
    </lineage>
</organism>
<dbReference type="PANTHER" id="PTHR24033:SF151">
    <property type="entry name" value="NOTCH 2"/>
    <property type="match status" value="1"/>
</dbReference>
<gene>
    <name evidence="9" type="primary">LOC101239050</name>
</gene>
<feature type="domain" description="EGF-like" evidence="7">
    <location>
        <begin position="761"/>
        <end position="797"/>
    </location>
</feature>
<dbReference type="Proteomes" id="UP001652625">
    <property type="component" value="Chromosome 04"/>
</dbReference>
<dbReference type="InterPro" id="IPR013032">
    <property type="entry name" value="EGF-like_CS"/>
</dbReference>
<comment type="caution">
    <text evidence="4">Lacks conserved residue(s) required for the propagation of feature annotation.</text>
</comment>
<feature type="disulfide bond" evidence="4">
    <location>
        <begin position="860"/>
        <end position="869"/>
    </location>
</feature>
<keyword evidence="6" id="KW-0732">Signal</keyword>
<dbReference type="SMART" id="SM00181">
    <property type="entry name" value="EGF"/>
    <property type="match status" value="6"/>
</dbReference>
<feature type="domain" description="EGF-like" evidence="7">
    <location>
        <begin position="834"/>
        <end position="870"/>
    </location>
</feature>
<evidence type="ECO:0000256" key="6">
    <source>
        <dbReference type="SAM" id="SignalP"/>
    </source>
</evidence>
<evidence type="ECO:0000259" key="7">
    <source>
        <dbReference type="PROSITE" id="PS50026"/>
    </source>
</evidence>
<reference evidence="9" key="1">
    <citation type="submission" date="2025-08" db="UniProtKB">
        <authorList>
            <consortium name="RefSeq"/>
        </authorList>
    </citation>
    <scope>IDENTIFICATION</scope>
</reference>
<name>A0ABM4BRI0_HYDVU</name>
<keyword evidence="3 4" id="KW-1015">Disulfide bond</keyword>
<dbReference type="CDD" id="cd00054">
    <property type="entry name" value="EGF_CA"/>
    <property type="match status" value="4"/>
</dbReference>
<feature type="chain" id="PRO_5046652917" evidence="6">
    <location>
        <begin position="16"/>
        <end position="1353"/>
    </location>
</feature>
<evidence type="ECO:0000256" key="1">
    <source>
        <dbReference type="ARBA" id="ARBA00022536"/>
    </source>
</evidence>
<evidence type="ECO:0000313" key="8">
    <source>
        <dbReference type="Proteomes" id="UP001652625"/>
    </source>
</evidence>
<feature type="disulfide bond" evidence="4">
    <location>
        <begin position="787"/>
        <end position="796"/>
    </location>
</feature>
<keyword evidence="8" id="KW-1185">Reference proteome</keyword>
<dbReference type="GeneID" id="101239050"/>
<feature type="disulfide bond" evidence="4">
    <location>
        <begin position="802"/>
        <end position="812"/>
    </location>
</feature>
<feature type="domain" description="EGF-like" evidence="7">
    <location>
        <begin position="871"/>
        <end position="908"/>
    </location>
</feature>
<dbReference type="Pfam" id="PF12661">
    <property type="entry name" value="hEGF"/>
    <property type="match status" value="1"/>
</dbReference>
<evidence type="ECO:0000256" key="3">
    <source>
        <dbReference type="ARBA" id="ARBA00023157"/>
    </source>
</evidence>
<accession>A0ABM4BRI0</accession>
<feature type="compositionally biased region" description="Acidic residues" evidence="5">
    <location>
        <begin position="164"/>
        <end position="181"/>
    </location>
</feature>
<sequence length="1353" mass="153332">MFALLPILLIMGIFGTNFEYAKMSYTLKHSPSTREKNSSKENNSFSPKNFLNEPLLHFPRVLKENVFTNSVQFKYPGYLKLNNIDDKLSLIFTKKQFSNVKNTLKHKKSKPIRKINKRSHIKNKKNRIGTTNNLKKYQKSSKRMEMFIVDETQLDDSPSAQDSQLDDENDEYDNEEPDDESNGYVSEKDAGFSDVNQKYKLSTAVNSYTEADNYENPKEENYLQYATSKKPSLINSEPTRDVMLEGLSTPFMESTQLIKANQMRGNYISVGNSGNKNKNPLVDESAASFDNVIKKEAFKAQIDNSIKQKIFEDIAKDAALRDEFSKNMTEFDLDQVDYDEFKKQKSTNQDSLLTYKIPTFDGQIFTKEPNLLNNFQNMKMQGFQEKPGYSYLVLPENNGTSKIEGNTEKINLLHNKQAKVIGKKRVDADDKNEPAATGDFANIVEKADQEVINSSLKFQNSEKHKETVDKTHEEQPGIHLKTIFSPTLSQLSSLNAFIHPQSDPFSLEAPPSVNEKLFSKMEQKQEMDPLLENHNILDNQEEDQKIQNFEPPTKIFVPSKDSSDIHSITPTDQLLEMLSKGQFNHPMSDDELTKLSSFDPNKQYLDDQKLNPTQFSQNNFVHFGETFVPSNGINPIESIKTLFSEKHLESSNPNAPSAIKTDPAFLGQNIHLLDPTKFRTFDDLNKISEGMIHAHVVSIKHPSQKHYSMQQFIHLPHIETPFPTSTIQRVFEDALETPYKENVQQDTFTISHLLKYGKAISNNHCHTSPCQNGGLCTPHPHGFRCSCKLGWIGEMCSKRSSCTPNPCVHGICSPNTDGHTCTCKKGFKGQQCQEVDRCYPNPCSNNGVCAETMHKVQCECLPGFKGSLCQLEAKCAPINPCLNGGICQEFFAHYHCQCLSMYQGQNCEVLLVPTRAPTTLLPKYSGPQAIPMPLGNLNLYPLHSEVLDHLSQWESSRKKALYVVDKMSKQYSDKKELDYNALSKNNSNIITYHSSNIVTYNKDNKLQKYNKDNEKSNFSVSLNHKINNSSFFEKMSLLLGGKGSSLSNVNTKNYSSKGIGNGLNNTLKISNKKDEKAKVRTIDNIYKDKSIFLKENFIRDVNKNSLSQGTKTKKLNRNHLMIEDADSNNEVNNMHPSSLAEKLKILDKRVFKNLPSNKQSDFIIEGFNQYGKITYQENGKQRSVVNRKPKINYQQPKYVGQSQIINLTKGAKIPLQMHNRVMKNSFKKLNKYGCPSFCGYFCDPWCIKVGCCKATSDQLSVFKEIEKEHLKVSQNKQSKGTSLSKACIKCNENADCLVNRCVCKTGFHGNGIICKVDICVLCHLDADCIHQKCFCKNGFIGDGFNCKPGHFSI</sequence>
<feature type="region of interest" description="Disordered" evidence="5">
    <location>
        <begin position="152"/>
        <end position="191"/>
    </location>
</feature>
<keyword evidence="1 4" id="KW-0245">EGF-like domain</keyword>
<feature type="disulfide bond" evidence="4">
    <location>
        <begin position="823"/>
        <end position="832"/>
    </location>
</feature>
<feature type="domain" description="EGF-like" evidence="7">
    <location>
        <begin position="798"/>
        <end position="833"/>
    </location>
</feature>
<evidence type="ECO:0000256" key="2">
    <source>
        <dbReference type="ARBA" id="ARBA00022737"/>
    </source>
</evidence>
<dbReference type="Gene3D" id="2.10.25.10">
    <property type="entry name" value="Laminin"/>
    <property type="match status" value="4"/>
</dbReference>
<dbReference type="Pfam" id="PF00008">
    <property type="entry name" value="EGF"/>
    <property type="match status" value="2"/>
</dbReference>
<dbReference type="PANTHER" id="PTHR24033">
    <property type="entry name" value="EGF-LIKE DOMAIN-CONTAINING PROTEIN"/>
    <property type="match status" value="1"/>
</dbReference>
<dbReference type="RefSeq" id="XP_065651760.1">
    <property type="nucleotide sequence ID" value="XM_065795688.1"/>
</dbReference>
<dbReference type="PROSITE" id="PS50026">
    <property type="entry name" value="EGF_3"/>
    <property type="match status" value="4"/>
</dbReference>
<dbReference type="PROSITE" id="PS00022">
    <property type="entry name" value="EGF_1"/>
    <property type="match status" value="4"/>
</dbReference>